<comment type="caution">
    <text evidence="12">The sequence shown here is derived from an EMBL/GenBank/DDBJ whole genome shotgun (WGS) entry which is preliminary data.</text>
</comment>
<dbReference type="InterPro" id="IPR020568">
    <property type="entry name" value="Ribosomal_Su5_D2-typ_SF"/>
</dbReference>
<dbReference type="Pfam" id="PF03331">
    <property type="entry name" value="LpxC"/>
    <property type="match status" value="1"/>
</dbReference>
<evidence type="ECO:0000256" key="9">
    <source>
        <dbReference type="ARBA" id="ARBA00022833"/>
    </source>
</evidence>
<dbReference type="EMBL" id="LJUJ01000002">
    <property type="protein sequence ID" value="KPK64589.1"/>
    <property type="molecule type" value="Genomic_DNA"/>
</dbReference>
<evidence type="ECO:0000256" key="1">
    <source>
        <dbReference type="ARBA" id="ARBA00001947"/>
    </source>
</evidence>
<keyword evidence="6" id="KW-0441">Lipid A biosynthesis</keyword>
<dbReference type="AlphaFoldDB" id="A0A0S8FYA8"/>
<evidence type="ECO:0000256" key="3">
    <source>
        <dbReference type="ARBA" id="ARBA00005002"/>
    </source>
</evidence>
<dbReference type="PATRIC" id="fig|1703779.3.peg.2067"/>
<dbReference type="InterPro" id="IPR011334">
    <property type="entry name" value="UDP-acyl_GlcNac_deAcase_C"/>
</dbReference>
<gene>
    <name evidence="12" type="ORF">AMJ83_02505</name>
</gene>
<comment type="catalytic activity">
    <reaction evidence="11">
        <text>a UDP-3-O-[(3R)-3-hydroxyacyl]-N-acetyl-alpha-D-glucosamine + H2O = a UDP-3-O-[(3R)-3-hydroxyacyl]-alpha-D-glucosamine + acetate</text>
        <dbReference type="Rhea" id="RHEA:67816"/>
        <dbReference type="ChEBI" id="CHEBI:15377"/>
        <dbReference type="ChEBI" id="CHEBI:30089"/>
        <dbReference type="ChEBI" id="CHEBI:137740"/>
        <dbReference type="ChEBI" id="CHEBI:173225"/>
        <dbReference type="EC" id="3.5.1.108"/>
    </reaction>
</comment>
<dbReference type="GO" id="GO:0103117">
    <property type="term" value="F:UDP-3-O-acyl-N-acetylglucosamine deacetylase activity"/>
    <property type="evidence" value="ECO:0007669"/>
    <property type="project" value="UniProtKB-EC"/>
</dbReference>
<dbReference type="Proteomes" id="UP000051373">
    <property type="component" value="Unassembled WGS sequence"/>
</dbReference>
<keyword evidence="7" id="KW-0479">Metal-binding</keyword>
<protein>
    <recommendedName>
        <fullName evidence="4">UDP-3-O-acyl-N-acetylglucosamine deacetylase</fullName>
        <ecNumber evidence="4">3.5.1.108</ecNumber>
    </recommendedName>
</protein>
<evidence type="ECO:0000313" key="13">
    <source>
        <dbReference type="Proteomes" id="UP000051373"/>
    </source>
</evidence>
<dbReference type="GO" id="GO:0016020">
    <property type="term" value="C:membrane"/>
    <property type="evidence" value="ECO:0007669"/>
    <property type="project" value="GOC"/>
</dbReference>
<dbReference type="EC" id="3.5.1.108" evidence="4"/>
<proteinExistence type="predicted"/>
<evidence type="ECO:0000256" key="7">
    <source>
        <dbReference type="ARBA" id="ARBA00022723"/>
    </source>
</evidence>
<comment type="pathway">
    <text evidence="3">Glycolipid biosynthesis; lipid IV(A) biosynthesis; lipid IV(A) from (3R)-3-hydroxytetradecanoyl-[acyl-carrier-protein] and UDP-N-acetyl-alpha-D-glucosamine: step 2/6.</text>
</comment>
<evidence type="ECO:0000256" key="4">
    <source>
        <dbReference type="ARBA" id="ARBA00012745"/>
    </source>
</evidence>
<name>A0A0S8FYA8_UNCW3</name>
<dbReference type="InterPro" id="IPR004463">
    <property type="entry name" value="UDP-acyl_GlcNac_deAcase"/>
</dbReference>
<dbReference type="STRING" id="1703779.AMJ83_02505"/>
<reference evidence="12 13" key="1">
    <citation type="journal article" date="2015" name="Microbiome">
        <title>Genomic resolution of linkages in carbon, nitrogen, and sulfur cycling among widespread estuary sediment bacteria.</title>
        <authorList>
            <person name="Baker B.J."/>
            <person name="Lazar C.S."/>
            <person name="Teske A.P."/>
            <person name="Dick G.J."/>
        </authorList>
    </citation>
    <scope>NUCLEOTIDE SEQUENCE [LARGE SCALE GENOMIC DNA]</scope>
    <source>
        <strain evidence="12">SM23_42</strain>
    </source>
</reference>
<keyword evidence="9" id="KW-0862">Zinc</keyword>
<evidence type="ECO:0000256" key="10">
    <source>
        <dbReference type="ARBA" id="ARBA00023098"/>
    </source>
</evidence>
<evidence type="ECO:0000256" key="8">
    <source>
        <dbReference type="ARBA" id="ARBA00022801"/>
    </source>
</evidence>
<dbReference type="UniPathway" id="UPA00359">
    <property type="reaction ID" value="UER00478"/>
</dbReference>
<evidence type="ECO:0000313" key="12">
    <source>
        <dbReference type="EMBL" id="KPK64589.1"/>
    </source>
</evidence>
<dbReference type="GO" id="GO:0046872">
    <property type="term" value="F:metal ion binding"/>
    <property type="evidence" value="ECO:0007669"/>
    <property type="project" value="UniProtKB-KW"/>
</dbReference>
<dbReference type="Gene3D" id="3.30.1700.10">
    <property type="entry name" value="lpxc deacetylase, domain 2"/>
    <property type="match status" value="1"/>
</dbReference>
<sequence length="247" mass="28600">MEVVSTNQFAIFLHLDSKKPIRIRHEIENIRIKDHFVTIGQQYRLHVVEHLFSALYGMHLFNVRIDVYGDEVPFFDGSSLEFLGSLEVLEKEISAQPISLRRTITVKEDNGFICFWPLEGDELIVDMELKHSYIGAQRMAVSLSPETYKKEIAPARTFVFTDENDPRLRNLPPYGIGVTGKRVYSATPLRFTNEPVRHKLLDLLGDLYVLRRPLLGKIVAHNTSHHLNLRFVKEVRSLVNCQNDFRK</sequence>
<comment type="cofactor">
    <cofactor evidence="1">
        <name>Zn(2+)</name>
        <dbReference type="ChEBI" id="CHEBI:29105"/>
    </cofactor>
</comment>
<accession>A0A0S8FYA8</accession>
<evidence type="ECO:0000256" key="2">
    <source>
        <dbReference type="ARBA" id="ARBA00002923"/>
    </source>
</evidence>
<dbReference type="PANTHER" id="PTHR33694:SF1">
    <property type="entry name" value="UDP-3-O-ACYL-N-ACETYLGLUCOSAMINE DEACETYLASE 1, MITOCHONDRIAL-RELATED"/>
    <property type="match status" value="1"/>
</dbReference>
<dbReference type="Gene3D" id="3.30.230.20">
    <property type="entry name" value="lpxc deacetylase, domain 1"/>
    <property type="match status" value="1"/>
</dbReference>
<evidence type="ECO:0000256" key="6">
    <source>
        <dbReference type="ARBA" id="ARBA00022556"/>
    </source>
</evidence>
<comment type="function">
    <text evidence="2">Catalyzes the hydrolysis of UDP-3-O-myristoyl-N-acetylglucosamine to form UDP-3-O-myristoylglucosamine and acetate, the committed step in lipid A biosynthesis.</text>
</comment>
<dbReference type="SUPFAM" id="SSF54211">
    <property type="entry name" value="Ribosomal protein S5 domain 2-like"/>
    <property type="match status" value="2"/>
</dbReference>
<dbReference type="InterPro" id="IPR015870">
    <property type="entry name" value="UDP-acyl_N-AcGlcN_deAcase_N"/>
</dbReference>
<evidence type="ECO:0000256" key="5">
    <source>
        <dbReference type="ARBA" id="ARBA00022516"/>
    </source>
</evidence>
<keyword evidence="5" id="KW-0444">Lipid biosynthesis</keyword>
<keyword evidence="10" id="KW-0443">Lipid metabolism</keyword>
<organism evidence="12 13">
    <name type="scientific">candidate division WOR_3 bacterium SM23_42</name>
    <dbReference type="NCBI Taxonomy" id="1703779"/>
    <lineage>
        <taxon>Bacteria</taxon>
        <taxon>Bacteria division WOR-3</taxon>
    </lineage>
</organism>
<dbReference type="PANTHER" id="PTHR33694">
    <property type="entry name" value="UDP-3-O-ACYL-N-ACETYLGLUCOSAMINE DEACETYLASE 1, MITOCHONDRIAL-RELATED"/>
    <property type="match status" value="1"/>
</dbReference>
<evidence type="ECO:0000256" key="11">
    <source>
        <dbReference type="ARBA" id="ARBA00024535"/>
    </source>
</evidence>
<dbReference type="GO" id="GO:0009245">
    <property type="term" value="P:lipid A biosynthetic process"/>
    <property type="evidence" value="ECO:0007669"/>
    <property type="project" value="UniProtKB-KW"/>
</dbReference>
<keyword evidence="8" id="KW-0378">Hydrolase</keyword>